<gene>
    <name evidence="2" type="ORF">M9B40_05365</name>
</gene>
<organism evidence="2 3">
    <name type="scientific">SAR86 cluster bacterium</name>
    <dbReference type="NCBI Taxonomy" id="2030880"/>
    <lineage>
        <taxon>Bacteria</taxon>
        <taxon>Pseudomonadati</taxon>
        <taxon>Pseudomonadota</taxon>
        <taxon>Gammaproteobacteria</taxon>
        <taxon>SAR86 cluster</taxon>
    </lineage>
</organism>
<reference evidence="2" key="1">
    <citation type="submission" date="2022-05" db="EMBL/GenBank/DDBJ databases">
        <title>Single-amplified genomics reveal most streamlined microbe among free-living bacteria.</title>
        <authorList>
            <person name="Roda-Garcia J."/>
            <person name="Haro-Moreno J.M."/>
            <person name="Rodriguez-Valera F."/>
            <person name="Almagro-Moreno S."/>
            <person name="Lopez-Perez M."/>
        </authorList>
    </citation>
    <scope>NUCLEOTIDE SEQUENCE</scope>
    <source>
        <strain evidence="2">TMED112-D2-2</strain>
    </source>
</reference>
<name>A0A9Q8X125_9GAMM</name>
<feature type="chain" id="PRO_5040422784" evidence="1">
    <location>
        <begin position="20"/>
        <end position="189"/>
    </location>
</feature>
<keyword evidence="3" id="KW-1185">Reference proteome</keyword>
<protein>
    <submittedName>
        <fullName evidence="2">Uncharacterized protein</fullName>
    </submittedName>
</protein>
<dbReference type="Proteomes" id="UP001056381">
    <property type="component" value="Chromosome"/>
</dbReference>
<evidence type="ECO:0000313" key="3">
    <source>
        <dbReference type="Proteomes" id="UP001056381"/>
    </source>
</evidence>
<evidence type="ECO:0000256" key="1">
    <source>
        <dbReference type="SAM" id="SignalP"/>
    </source>
</evidence>
<feature type="signal peptide" evidence="1">
    <location>
        <begin position="1"/>
        <end position="19"/>
    </location>
</feature>
<dbReference type="AlphaFoldDB" id="A0A9Q8X125"/>
<proteinExistence type="predicted"/>
<keyword evidence="1" id="KW-0732">Signal</keyword>
<dbReference type="EMBL" id="CP097966">
    <property type="protein sequence ID" value="URQ63154.1"/>
    <property type="molecule type" value="Genomic_DNA"/>
</dbReference>
<accession>A0A9Q8X125</accession>
<sequence>MSKLIILITSLFLPLVSYAEKSDAFKDPIYLKVTVEPYFSVGEEETTLLKLRMVNEAEKIGGIKGYPLVGAAERCHFDPSDNNWQPRYSCYKVRGVFYGSFLYGNINLKKSDSDAKGYVINDIKRFYIDRTKLNYWREVGTNEWKNVGEAEIITEEDYLALKSGFKKRIKDFKDKQKKAKEKEQKNKKI</sequence>
<evidence type="ECO:0000313" key="2">
    <source>
        <dbReference type="EMBL" id="URQ63154.1"/>
    </source>
</evidence>